<evidence type="ECO:0000313" key="4">
    <source>
        <dbReference type="Proteomes" id="UP000075950"/>
    </source>
</evidence>
<protein>
    <submittedName>
        <fullName evidence="1">Histidine kinase</fullName>
    </submittedName>
</protein>
<evidence type="ECO:0000313" key="3">
    <source>
        <dbReference type="Proteomes" id="UP000031488"/>
    </source>
</evidence>
<dbReference type="OrthoDB" id="3215033at2"/>
<accession>A0A142NND9</accession>
<dbReference type="Pfam" id="PF11248">
    <property type="entry name" value="DUF3046"/>
    <property type="match status" value="1"/>
</dbReference>
<name>A0A0B9A512_BRELN</name>
<keyword evidence="3" id="KW-1185">Reference proteome</keyword>
<dbReference type="Proteomes" id="UP000075950">
    <property type="component" value="Chromosome"/>
</dbReference>
<keyword evidence="1" id="KW-0418">Kinase</keyword>
<dbReference type="AlphaFoldDB" id="A0A0B9A512"/>
<sequence>MRHTLYWILMNEEFGEARAASLHTDLTLSSLGSRTAAQAFEAGVEPRDIWIAVCDSMGVPESRRLGKEKPRSRPF</sequence>
<accession>A0A0B9A512</accession>
<evidence type="ECO:0000313" key="2">
    <source>
        <dbReference type="EMBL" id="KHS53942.1"/>
    </source>
</evidence>
<dbReference type="KEGG" id="bly:A2T55_11500"/>
<dbReference type="PATRIC" id="fig|1703.6.peg.290"/>
<dbReference type="InterPro" id="IPR021408">
    <property type="entry name" value="DUF3046"/>
</dbReference>
<dbReference type="EMBL" id="JTJZ01000012">
    <property type="protein sequence ID" value="KHS53942.1"/>
    <property type="molecule type" value="Genomic_DNA"/>
</dbReference>
<keyword evidence="1" id="KW-0808">Transferase</keyword>
<gene>
    <name evidence="1" type="ORF">A2T55_11500</name>
    <name evidence="2" type="ORF">AE0388_0403</name>
</gene>
<dbReference type="Proteomes" id="UP000031488">
    <property type="component" value="Unassembled WGS sequence"/>
</dbReference>
<reference evidence="4" key="2">
    <citation type="submission" date="2016-03" db="EMBL/GenBank/DDBJ databases">
        <authorList>
            <person name="Ploux O."/>
        </authorList>
    </citation>
    <scope>NUCLEOTIDE SEQUENCE [LARGE SCALE GENOMIC DNA]</scope>
    <source>
        <strain evidence="4">BS258</strain>
    </source>
</reference>
<dbReference type="GO" id="GO:0016301">
    <property type="term" value="F:kinase activity"/>
    <property type="evidence" value="ECO:0007669"/>
    <property type="project" value="UniProtKB-KW"/>
</dbReference>
<dbReference type="RefSeq" id="WP_039206641.1">
    <property type="nucleotide sequence ID" value="NZ_CP014869.1"/>
</dbReference>
<proteinExistence type="predicted"/>
<dbReference type="STRING" id="1703.BLSMQ_2499"/>
<dbReference type="EMBL" id="CP014869">
    <property type="protein sequence ID" value="AMT94326.1"/>
    <property type="molecule type" value="Genomic_DNA"/>
</dbReference>
<evidence type="ECO:0000313" key="1">
    <source>
        <dbReference type="EMBL" id="AMT94326.1"/>
    </source>
</evidence>
<reference evidence="2 3" key="1">
    <citation type="submission" date="2014-11" db="EMBL/GenBank/DDBJ databases">
        <title>Draft Genome Sequence of Brevibacterium linens AE038-8.</title>
        <authorList>
            <person name="Maizel D."/>
            <person name="Utturkar S.M."/>
            <person name="Brown S.D."/>
            <person name="Ferrero M."/>
            <person name="Rosen B.P."/>
        </authorList>
    </citation>
    <scope>NUCLEOTIDE SEQUENCE [LARGE SCALE GENOMIC DNA]</scope>
    <source>
        <strain evidence="2 3">AE038-8</strain>
    </source>
</reference>
<organism evidence="2 3">
    <name type="scientific">Brevibacterium linens</name>
    <dbReference type="NCBI Taxonomy" id="1703"/>
    <lineage>
        <taxon>Bacteria</taxon>
        <taxon>Bacillati</taxon>
        <taxon>Actinomycetota</taxon>
        <taxon>Actinomycetes</taxon>
        <taxon>Micrococcales</taxon>
        <taxon>Brevibacteriaceae</taxon>
        <taxon>Brevibacterium</taxon>
    </lineage>
</organism>
<reference evidence="1" key="3">
    <citation type="submission" date="2016-03" db="EMBL/GenBank/DDBJ databases">
        <authorList>
            <person name="Zhu Y."/>
            <person name="Sun C."/>
        </authorList>
    </citation>
    <scope>NUCLEOTIDE SEQUENCE</scope>
    <source>
        <strain evidence="1">BS258</strain>
    </source>
</reference>